<feature type="transmembrane region" description="Helical" evidence="1">
    <location>
        <begin position="99"/>
        <end position="118"/>
    </location>
</feature>
<name>A0ABW0I2U5_9BACL</name>
<sequence length="127" mass="13551">MNGLNRMFLIGALLLIVGVVWAFTMNGIGAKEWSLLLVGTAMGIIGGIIQAKVIFLKNRGKIGSSKMKMWITGTILVFVAVKVALNTIIPTYLATNIDGIWVSIVFAVGGFLLGRSYYSRLSGVSAA</sequence>
<accession>A0ABW0I2U5</accession>
<dbReference type="Proteomes" id="UP001596113">
    <property type="component" value="Unassembled WGS sequence"/>
</dbReference>
<keyword evidence="1" id="KW-1133">Transmembrane helix</keyword>
<keyword evidence="1" id="KW-0472">Membrane</keyword>
<evidence type="ECO:0000256" key="1">
    <source>
        <dbReference type="SAM" id="Phobius"/>
    </source>
</evidence>
<keyword evidence="3" id="KW-1185">Reference proteome</keyword>
<proteinExistence type="predicted"/>
<evidence type="ECO:0000313" key="2">
    <source>
        <dbReference type="EMBL" id="MFC5407649.1"/>
    </source>
</evidence>
<gene>
    <name evidence="2" type="ORF">ACFPOF_33425</name>
</gene>
<dbReference type="EMBL" id="JBHSMI010000068">
    <property type="protein sequence ID" value="MFC5407649.1"/>
    <property type="molecule type" value="Genomic_DNA"/>
</dbReference>
<keyword evidence="1" id="KW-0812">Transmembrane</keyword>
<dbReference type="RefSeq" id="WP_378140530.1">
    <property type="nucleotide sequence ID" value="NZ_JBHSMI010000068.1"/>
</dbReference>
<comment type="caution">
    <text evidence="2">The sequence shown here is derived from an EMBL/GenBank/DDBJ whole genome shotgun (WGS) entry which is preliminary data.</text>
</comment>
<evidence type="ECO:0008006" key="4">
    <source>
        <dbReference type="Google" id="ProtNLM"/>
    </source>
</evidence>
<feature type="transmembrane region" description="Helical" evidence="1">
    <location>
        <begin position="32"/>
        <end position="49"/>
    </location>
</feature>
<organism evidence="2 3">
    <name type="scientific">Cohnella soli</name>
    <dbReference type="NCBI Taxonomy" id="425005"/>
    <lineage>
        <taxon>Bacteria</taxon>
        <taxon>Bacillati</taxon>
        <taxon>Bacillota</taxon>
        <taxon>Bacilli</taxon>
        <taxon>Bacillales</taxon>
        <taxon>Paenibacillaceae</taxon>
        <taxon>Cohnella</taxon>
    </lineage>
</organism>
<evidence type="ECO:0000313" key="3">
    <source>
        <dbReference type="Proteomes" id="UP001596113"/>
    </source>
</evidence>
<reference evidence="3" key="1">
    <citation type="journal article" date="2019" name="Int. J. Syst. Evol. Microbiol.">
        <title>The Global Catalogue of Microorganisms (GCM) 10K type strain sequencing project: providing services to taxonomists for standard genome sequencing and annotation.</title>
        <authorList>
            <consortium name="The Broad Institute Genomics Platform"/>
            <consortium name="The Broad Institute Genome Sequencing Center for Infectious Disease"/>
            <person name="Wu L."/>
            <person name="Ma J."/>
        </authorList>
    </citation>
    <scope>NUCLEOTIDE SEQUENCE [LARGE SCALE GENOMIC DNA]</scope>
    <source>
        <strain evidence="3">CGMCC 1.18575</strain>
    </source>
</reference>
<feature type="transmembrane region" description="Helical" evidence="1">
    <location>
        <begin position="70"/>
        <end position="93"/>
    </location>
</feature>
<protein>
    <recommendedName>
        <fullName evidence="4">DUF2178 domain-containing protein</fullName>
    </recommendedName>
</protein>